<name>A0A084WKH8_ANOSI</name>
<dbReference type="VEuPathDB" id="VectorBase:ASIC018765"/>
<dbReference type="EnsemblMetazoa" id="ASIC018765-RA">
    <property type="protein sequence ID" value="ASIC018765-PA"/>
    <property type="gene ID" value="ASIC018765"/>
</dbReference>
<dbReference type="EMBL" id="KE525349">
    <property type="protein sequence ID" value="KFB50722.1"/>
    <property type="molecule type" value="Genomic_DNA"/>
</dbReference>
<evidence type="ECO:0000313" key="3">
    <source>
        <dbReference type="EnsemblMetazoa" id="ASIC018765-PA"/>
    </source>
</evidence>
<feature type="region of interest" description="Disordered" evidence="1">
    <location>
        <begin position="17"/>
        <end position="41"/>
    </location>
</feature>
<protein>
    <submittedName>
        <fullName evidence="2 3">Transcriptional regulator</fullName>
    </submittedName>
</protein>
<dbReference type="AlphaFoldDB" id="A0A084WKH8"/>
<reference evidence="3" key="2">
    <citation type="submission" date="2020-05" db="UniProtKB">
        <authorList>
            <consortium name="EnsemblMetazoa"/>
        </authorList>
    </citation>
    <scope>IDENTIFICATION</scope>
</reference>
<evidence type="ECO:0000313" key="4">
    <source>
        <dbReference type="Proteomes" id="UP000030765"/>
    </source>
</evidence>
<organism evidence="2">
    <name type="scientific">Anopheles sinensis</name>
    <name type="common">Mosquito</name>
    <dbReference type="NCBI Taxonomy" id="74873"/>
    <lineage>
        <taxon>Eukaryota</taxon>
        <taxon>Metazoa</taxon>
        <taxon>Ecdysozoa</taxon>
        <taxon>Arthropoda</taxon>
        <taxon>Hexapoda</taxon>
        <taxon>Insecta</taxon>
        <taxon>Pterygota</taxon>
        <taxon>Neoptera</taxon>
        <taxon>Endopterygota</taxon>
        <taxon>Diptera</taxon>
        <taxon>Nematocera</taxon>
        <taxon>Culicoidea</taxon>
        <taxon>Culicidae</taxon>
        <taxon>Anophelinae</taxon>
        <taxon>Anopheles</taxon>
    </lineage>
</organism>
<reference evidence="2 4" key="1">
    <citation type="journal article" date="2014" name="BMC Genomics">
        <title>Genome sequence of Anopheles sinensis provides insight into genetics basis of mosquito competence for malaria parasites.</title>
        <authorList>
            <person name="Zhou D."/>
            <person name="Zhang D."/>
            <person name="Ding G."/>
            <person name="Shi L."/>
            <person name="Hou Q."/>
            <person name="Ye Y."/>
            <person name="Xu Y."/>
            <person name="Zhou H."/>
            <person name="Xiong C."/>
            <person name="Li S."/>
            <person name="Yu J."/>
            <person name="Hong S."/>
            <person name="Yu X."/>
            <person name="Zou P."/>
            <person name="Chen C."/>
            <person name="Chang X."/>
            <person name="Wang W."/>
            <person name="Lv Y."/>
            <person name="Sun Y."/>
            <person name="Ma L."/>
            <person name="Shen B."/>
            <person name="Zhu C."/>
        </authorList>
    </citation>
    <scope>NUCLEOTIDE SEQUENCE [LARGE SCALE GENOMIC DNA]</scope>
</reference>
<feature type="region of interest" description="Disordered" evidence="1">
    <location>
        <begin position="105"/>
        <end position="129"/>
    </location>
</feature>
<accession>A0A084WKH8</accession>
<gene>
    <name evidence="2" type="ORF">ZHAS_00018765</name>
</gene>
<proteinExistence type="predicted"/>
<dbReference type="Proteomes" id="UP000030765">
    <property type="component" value="Unassembled WGS sequence"/>
</dbReference>
<evidence type="ECO:0000313" key="2">
    <source>
        <dbReference type="EMBL" id="KFB50722.1"/>
    </source>
</evidence>
<evidence type="ECO:0000256" key="1">
    <source>
        <dbReference type="SAM" id="MobiDB-lite"/>
    </source>
</evidence>
<sequence length="129" mass="14390">MSSVDHFPALDVDLIYEAGGEGDGGRVENPDASPPTPSSHPLRVLTKNLFLRAAAKCRQDVVARSLIDATKQHAVSNKTNESFEPAHDDEDGCSEVMLKENKNFKQLKAKKREQNNTHRSKECVFNRKE</sequence>
<dbReference type="EMBL" id="ATLV01024122">
    <property type="status" value="NOT_ANNOTATED_CDS"/>
    <property type="molecule type" value="Genomic_DNA"/>
</dbReference>
<feature type="compositionally biased region" description="Basic and acidic residues" evidence="1">
    <location>
        <begin position="112"/>
        <end position="129"/>
    </location>
</feature>
<keyword evidence="4" id="KW-1185">Reference proteome</keyword>